<gene>
    <name evidence="2" type="ORF">V8G54_020027</name>
</gene>
<name>A0AAQ3NCW0_VIGMU</name>
<evidence type="ECO:0000313" key="2">
    <source>
        <dbReference type="EMBL" id="WVZ06681.1"/>
    </source>
</evidence>
<protein>
    <submittedName>
        <fullName evidence="2">Uncharacterized protein</fullName>
    </submittedName>
</protein>
<evidence type="ECO:0000256" key="1">
    <source>
        <dbReference type="SAM" id="MobiDB-lite"/>
    </source>
</evidence>
<evidence type="ECO:0000313" key="3">
    <source>
        <dbReference type="Proteomes" id="UP001374535"/>
    </source>
</evidence>
<accession>A0AAQ3NCW0</accession>
<reference evidence="2 3" key="1">
    <citation type="journal article" date="2023" name="Life. Sci Alliance">
        <title>Evolutionary insights into 3D genome organization and epigenetic landscape of Vigna mungo.</title>
        <authorList>
            <person name="Junaid A."/>
            <person name="Singh B."/>
            <person name="Bhatia S."/>
        </authorList>
    </citation>
    <scope>NUCLEOTIDE SEQUENCE [LARGE SCALE GENOMIC DNA]</scope>
    <source>
        <strain evidence="2">Urdbean</strain>
    </source>
</reference>
<organism evidence="2 3">
    <name type="scientific">Vigna mungo</name>
    <name type="common">Black gram</name>
    <name type="synonym">Phaseolus mungo</name>
    <dbReference type="NCBI Taxonomy" id="3915"/>
    <lineage>
        <taxon>Eukaryota</taxon>
        <taxon>Viridiplantae</taxon>
        <taxon>Streptophyta</taxon>
        <taxon>Embryophyta</taxon>
        <taxon>Tracheophyta</taxon>
        <taxon>Spermatophyta</taxon>
        <taxon>Magnoliopsida</taxon>
        <taxon>eudicotyledons</taxon>
        <taxon>Gunneridae</taxon>
        <taxon>Pentapetalae</taxon>
        <taxon>rosids</taxon>
        <taxon>fabids</taxon>
        <taxon>Fabales</taxon>
        <taxon>Fabaceae</taxon>
        <taxon>Papilionoideae</taxon>
        <taxon>50 kb inversion clade</taxon>
        <taxon>NPAAA clade</taxon>
        <taxon>indigoferoid/millettioid clade</taxon>
        <taxon>Phaseoleae</taxon>
        <taxon>Vigna</taxon>
    </lineage>
</organism>
<feature type="compositionally biased region" description="Gly residues" evidence="1">
    <location>
        <begin position="200"/>
        <end position="213"/>
    </location>
</feature>
<keyword evidence="3" id="KW-1185">Reference proteome</keyword>
<sequence>MREILHIKVGNAGTRSERSSRRWCARITIRREGRCSWIWSQGPWTASDLNPTARFSARITSSSDSPAPETTGPRVTILRGAELIDSVLDVVRKEAENCDCLQVLLCASELKSVISDFQLRSEAHTILVTVAEQIEAVEEALAETKAETVYLRHETGTLRQNCEMMRQDIQTILTILKDCNIDNGGVRRDGSESSVNDNAGGTGGGEGQTGAGRTGTLIMTYRQGEVEITIDDVEACLLIWEFGLLEAQNEN</sequence>
<dbReference type="AlphaFoldDB" id="A0AAQ3NCW0"/>
<dbReference type="SUPFAM" id="SSF52490">
    <property type="entry name" value="Tubulin nucleotide-binding domain-like"/>
    <property type="match status" value="1"/>
</dbReference>
<feature type="region of interest" description="Disordered" evidence="1">
    <location>
        <begin position="187"/>
        <end position="213"/>
    </location>
</feature>
<dbReference type="InterPro" id="IPR036525">
    <property type="entry name" value="Tubulin/FtsZ_GTPase_sf"/>
</dbReference>
<dbReference type="EMBL" id="CP144695">
    <property type="protein sequence ID" value="WVZ06681.1"/>
    <property type="molecule type" value="Genomic_DNA"/>
</dbReference>
<proteinExistence type="predicted"/>
<dbReference type="Proteomes" id="UP001374535">
    <property type="component" value="Chromosome 6"/>
</dbReference>